<accession>A0A2A9N7R9</accession>
<organism evidence="2 3">
    <name type="scientific">Amanita thiersii Skay4041</name>
    <dbReference type="NCBI Taxonomy" id="703135"/>
    <lineage>
        <taxon>Eukaryota</taxon>
        <taxon>Fungi</taxon>
        <taxon>Dikarya</taxon>
        <taxon>Basidiomycota</taxon>
        <taxon>Agaricomycotina</taxon>
        <taxon>Agaricomycetes</taxon>
        <taxon>Agaricomycetidae</taxon>
        <taxon>Agaricales</taxon>
        <taxon>Pluteineae</taxon>
        <taxon>Amanitaceae</taxon>
        <taxon>Amanita</taxon>
    </lineage>
</organism>
<reference evidence="2 3" key="1">
    <citation type="submission" date="2014-02" db="EMBL/GenBank/DDBJ databases">
        <title>Transposable element dynamics among asymbiotic and ectomycorrhizal Amanita fungi.</title>
        <authorList>
            <consortium name="DOE Joint Genome Institute"/>
            <person name="Hess J."/>
            <person name="Skrede I."/>
            <person name="Wolfe B."/>
            <person name="LaButti K."/>
            <person name="Ohm R.A."/>
            <person name="Grigoriev I.V."/>
            <person name="Pringle A."/>
        </authorList>
    </citation>
    <scope>NUCLEOTIDE SEQUENCE [LARGE SCALE GENOMIC DNA]</scope>
    <source>
        <strain evidence="2 3">SKay4041</strain>
    </source>
</reference>
<dbReference type="AlphaFoldDB" id="A0A2A9N7R9"/>
<keyword evidence="3" id="KW-1185">Reference proteome</keyword>
<sequence>MGKSAQPVLDGEGKTKRLQTIPDHGSGVTSQRGFANDSGDQGLSTQDPSTLPCLTG</sequence>
<evidence type="ECO:0000313" key="3">
    <source>
        <dbReference type="Proteomes" id="UP000242287"/>
    </source>
</evidence>
<evidence type="ECO:0000256" key="1">
    <source>
        <dbReference type="SAM" id="MobiDB-lite"/>
    </source>
</evidence>
<protein>
    <submittedName>
        <fullName evidence="2">Uncharacterized protein</fullName>
    </submittedName>
</protein>
<dbReference type="EMBL" id="KZ302327">
    <property type="protein sequence ID" value="PFH45618.1"/>
    <property type="molecule type" value="Genomic_DNA"/>
</dbReference>
<gene>
    <name evidence="2" type="ORF">AMATHDRAFT_71380</name>
</gene>
<feature type="compositionally biased region" description="Polar residues" evidence="1">
    <location>
        <begin position="27"/>
        <end position="49"/>
    </location>
</feature>
<evidence type="ECO:0000313" key="2">
    <source>
        <dbReference type="EMBL" id="PFH45618.1"/>
    </source>
</evidence>
<name>A0A2A9N7R9_9AGAR</name>
<feature type="region of interest" description="Disordered" evidence="1">
    <location>
        <begin position="1"/>
        <end position="56"/>
    </location>
</feature>
<dbReference type="Proteomes" id="UP000242287">
    <property type="component" value="Unassembled WGS sequence"/>
</dbReference>
<proteinExistence type="predicted"/>